<evidence type="ECO:0000256" key="1">
    <source>
        <dbReference type="ARBA" id="ARBA00004496"/>
    </source>
</evidence>
<name>A0A0L0C3D8_LUCCU</name>
<dbReference type="InterPro" id="IPR036621">
    <property type="entry name" value="Anticodon-bd_dom_sf"/>
</dbReference>
<evidence type="ECO:0000313" key="6">
    <source>
        <dbReference type="EMBL" id="KNC25944.1"/>
    </source>
</evidence>
<sequence length="119" mass="13199">MRPTATQVFVMAFGGGPEWTGFLPERMRVANLLWKAGIEAEFMYKAKPKPQKQFESAERSGCPLGVILGQEEYKNGVAKVKVLGQQEQADQGVDVKIEELADYIKAKLSSPDIKSLQII</sequence>
<dbReference type="Proteomes" id="UP000037069">
    <property type="component" value="Unassembled WGS sequence"/>
</dbReference>
<proteinExistence type="inferred from homology"/>
<dbReference type="CDD" id="cd00859">
    <property type="entry name" value="HisRS_anticodon"/>
    <property type="match status" value="1"/>
</dbReference>
<dbReference type="SUPFAM" id="SSF52954">
    <property type="entry name" value="Class II aaRS ABD-related"/>
    <property type="match status" value="1"/>
</dbReference>
<evidence type="ECO:0000256" key="3">
    <source>
        <dbReference type="ARBA" id="ARBA00022490"/>
    </source>
</evidence>
<dbReference type="STRING" id="7375.A0A0L0C3D8"/>
<comment type="subcellular location">
    <subcellularLocation>
        <location evidence="1">Cytoplasm</location>
    </subcellularLocation>
</comment>
<dbReference type="GO" id="GO:0032543">
    <property type="term" value="P:mitochondrial translation"/>
    <property type="evidence" value="ECO:0007669"/>
    <property type="project" value="TreeGrafter"/>
</dbReference>
<keyword evidence="3" id="KW-0963">Cytoplasm</keyword>
<protein>
    <recommendedName>
        <fullName evidence="4">Histidyl-tRNA synthetase</fullName>
    </recommendedName>
</protein>
<evidence type="ECO:0000313" key="7">
    <source>
        <dbReference type="Proteomes" id="UP000037069"/>
    </source>
</evidence>
<dbReference type="GO" id="GO:0006427">
    <property type="term" value="P:histidyl-tRNA aminoacylation"/>
    <property type="evidence" value="ECO:0007669"/>
    <property type="project" value="TreeGrafter"/>
</dbReference>
<dbReference type="Gene3D" id="3.40.50.800">
    <property type="entry name" value="Anticodon-binding domain"/>
    <property type="match status" value="1"/>
</dbReference>
<dbReference type="GO" id="GO:0005829">
    <property type="term" value="C:cytosol"/>
    <property type="evidence" value="ECO:0007669"/>
    <property type="project" value="TreeGrafter"/>
</dbReference>
<reference evidence="6 7" key="1">
    <citation type="journal article" date="2015" name="Nat. Commun.">
        <title>Lucilia cuprina genome unlocks parasitic fly biology to underpin future interventions.</title>
        <authorList>
            <person name="Anstead C.A."/>
            <person name="Korhonen P.K."/>
            <person name="Young N.D."/>
            <person name="Hall R.S."/>
            <person name="Jex A.R."/>
            <person name="Murali S.C."/>
            <person name="Hughes D.S."/>
            <person name="Lee S.F."/>
            <person name="Perry T."/>
            <person name="Stroehlein A.J."/>
            <person name="Ansell B.R."/>
            <person name="Breugelmans B."/>
            <person name="Hofmann A."/>
            <person name="Qu J."/>
            <person name="Dugan S."/>
            <person name="Lee S.L."/>
            <person name="Chao H."/>
            <person name="Dinh H."/>
            <person name="Han Y."/>
            <person name="Doddapaneni H.V."/>
            <person name="Worley K.C."/>
            <person name="Muzny D.M."/>
            <person name="Ioannidis P."/>
            <person name="Waterhouse R.M."/>
            <person name="Zdobnov E.M."/>
            <person name="James P.J."/>
            <person name="Bagnall N.H."/>
            <person name="Kotze A.C."/>
            <person name="Gibbs R.A."/>
            <person name="Richards S."/>
            <person name="Batterham P."/>
            <person name="Gasser R.B."/>
        </authorList>
    </citation>
    <scope>NUCLEOTIDE SEQUENCE [LARGE SCALE GENOMIC DNA]</scope>
    <source>
        <strain evidence="6 7">LS</strain>
        <tissue evidence="6">Full body</tissue>
    </source>
</reference>
<dbReference type="InterPro" id="IPR033656">
    <property type="entry name" value="HisRS_anticodon"/>
</dbReference>
<dbReference type="FunFam" id="3.40.50.800:FF:000015">
    <property type="entry name" value="Histidyl-tRNA synthetase, mitochondrial"/>
    <property type="match status" value="1"/>
</dbReference>
<dbReference type="GO" id="GO:0004821">
    <property type="term" value="F:histidine-tRNA ligase activity"/>
    <property type="evidence" value="ECO:0007669"/>
    <property type="project" value="TreeGrafter"/>
</dbReference>
<dbReference type="AlphaFoldDB" id="A0A0L0C3D8"/>
<dbReference type="PANTHER" id="PTHR11476">
    <property type="entry name" value="HISTIDYL-TRNA SYNTHETASE"/>
    <property type="match status" value="1"/>
</dbReference>
<keyword evidence="7" id="KW-1185">Reference proteome</keyword>
<comment type="caution">
    <text evidence="6">The sequence shown here is derived from an EMBL/GenBank/DDBJ whole genome shotgun (WGS) entry which is preliminary data.</text>
</comment>
<dbReference type="Pfam" id="PF03129">
    <property type="entry name" value="HGTP_anticodon"/>
    <property type="match status" value="1"/>
</dbReference>
<gene>
    <name evidence="6" type="ORF">FF38_03871</name>
</gene>
<organism evidence="6 7">
    <name type="scientific">Lucilia cuprina</name>
    <name type="common">Green bottle fly</name>
    <name type="synonym">Australian sheep blowfly</name>
    <dbReference type="NCBI Taxonomy" id="7375"/>
    <lineage>
        <taxon>Eukaryota</taxon>
        <taxon>Metazoa</taxon>
        <taxon>Ecdysozoa</taxon>
        <taxon>Arthropoda</taxon>
        <taxon>Hexapoda</taxon>
        <taxon>Insecta</taxon>
        <taxon>Pterygota</taxon>
        <taxon>Neoptera</taxon>
        <taxon>Endopterygota</taxon>
        <taxon>Diptera</taxon>
        <taxon>Brachycera</taxon>
        <taxon>Muscomorpha</taxon>
        <taxon>Oestroidea</taxon>
        <taxon>Calliphoridae</taxon>
        <taxon>Luciliinae</taxon>
        <taxon>Lucilia</taxon>
    </lineage>
</organism>
<evidence type="ECO:0000256" key="4">
    <source>
        <dbReference type="ARBA" id="ARBA00030619"/>
    </source>
</evidence>
<dbReference type="InterPro" id="IPR004154">
    <property type="entry name" value="Anticodon-bd"/>
</dbReference>
<dbReference type="GO" id="GO:0003723">
    <property type="term" value="F:RNA binding"/>
    <property type="evidence" value="ECO:0007669"/>
    <property type="project" value="TreeGrafter"/>
</dbReference>
<feature type="domain" description="Anticodon-binding" evidence="5">
    <location>
        <begin position="7"/>
        <end position="106"/>
    </location>
</feature>
<dbReference type="EMBL" id="JRES01001058">
    <property type="protein sequence ID" value="KNC25944.1"/>
    <property type="molecule type" value="Genomic_DNA"/>
</dbReference>
<comment type="similarity">
    <text evidence="2">Belongs to the class-II aminoacyl-tRNA synthetase family.</text>
</comment>
<dbReference type="GO" id="GO:0005739">
    <property type="term" value="C:mitochondrion"/>
    <property type="evidence" value="ECO:0007669"/>
    <property type="project" value="TreeGrafter"/>
</dbReference>
<dbReference type="PANTHER" id="PTHR11476:SF7">
    <property type="entry name" value="HISTIDINE--TRNA LIGASE"/>
    <property type="match status" value="1"/>
</dbReference>
<evidence type="ECO:0000256" key="2">
    <source>
        <dbReference type="ARBA" id="ARBA00008226"/>
    </source>
</evidence>
<evidence type="ECO:0000259" key="5">
    <source>
        <dbReference type="Pfam" id="PF03129"/>
    </source>
</evidence>
<accession>A0A0L0C3D8</accession>